<feature type="chain" id="PRO_5025487755" description="Cobalt ABC transporter substrate-binding protein" evidence="1">
    <location>
        <begin position="24"/>
        <end position="245"/>
    </location>
</feature>
<dbReference type="RefSeq" id="WP_339093011.1">
    <property type="nucleotide sequence ID" value="NZ_LR743508.1"/>
</dbReference>
<dbReference type="Pfam" id="PF10670">
    <property type="entry name" value="DUF4198"/>
    <property type="match status" value="1"/>
</dbReference>
<sequence length="245" mass="25855">MLKTLSASVVAIAALASATAANAHQIWVEQAQGQSAVLRFGEFGENLREVSPGLLDGFGKPTAVLVSAKGEEPLTATKAADGFHLSGKAGKLDSIVAEDAAYPIRKFKQGEKEVASRYWPAARYVTGYTAQQPKLTFDLVPTGKAGEFKVTLNGQPLPKAKVDIVVASGWSKEARSDDQGLVQFSLPWKGTYVLEAMHTDATPGERQGEAGAEKFDRISYVTSLTVVKADGIAPLAAGPAAKPNK</sequence>
<name>A0A679JS38_VARPD</name>
<protein>
    <recommendedName>
        <fullName evidence="3">Cobalt ABC transporter substrate-binding protein</fullName>
    </recommendedName>
</protein>
<evidence type="ECO:0000256" key="1">
    <source>
        <dbReference type="SAM" id="SignalP"/>
    </source>
</evidence>
<dbReference type="InterPro" id="IPR019613">
    <property type="entry name" value="DUF4198"/>
</dbReference>
<dbReference type="SUPFAM" id="SSF49478">
    <property type="entry name" value="Cna protein B-type domain"/>
    <property type="match status" value="1"/>
</dbReference>
<organism evidence="2">
    <name type="scientific">Variovorax paradoxus</name>
    <dbReference type="NCBI Taxonomy" id="34073"/>
    <lineage>
        <taxon>Bacteria</taxon>
        <taxon>Pseudomonadati</taxon>
        <taxon>Pseudomonadota</taxon>
        <taxon>Betaproteobacteria</taxon>
        <taxon>Burkholderiales</taxon>
        <taxon>Comamonadaceae</taxon>
        <taxon>Variovorax</taxon>
    </lineage>
</organism>
<accession>A0A679JS38</accession>
<evidence type="ECO:0000313" key="2">
    <source>
        <dbReference type="EMBL" id="CAA2109063.1"/>
    </source>
</evidence>
<proteinExistence type="predicted"/>
<dbReference type="AlphaFoldDB" id="A0A679JS38"/>
<dbReference type="EMBL" id="LR743508">
    <property type="protein sequence ID" value="CAA2109063.1"/>
    <property type="molecule type" value="Genomic_DNA"/>
</dbReference>
<gene>
    <name evidence="2" type="ORF">VVAX_05334</name>
</gene>
<evidence type="ECO:0008006" key="3">
    <source>
        <dbReference type="Google" id="ProtNLM"/>
    </source>
</evidence>
<feature type="signal peptide" evidence="1">
    <location>
        <begin position="1"/>
        <end position="23"/>
    </location>
</feature>
<reference evidence="2" key="1">
    <citation type="submission" date="2019-12" db="EMBL/GenBank/DDBJ databases">
        <authorList>
            <person name="Cremers G."/>
        </authorList>
    </citation>
    <scope>NUCLEOTIDE SEQUENCE</scope>
    <source>
        <strain evidence="2">Vvax</strain>
    </source>
</reference>
<keyword evidence="1" id="KW-0732">Signal</keyword>